<dbReference type="Proteomes" id="UP000821865">
    <property type="component" value="Chromosome 9"/>
</dbReference>
<sequence>MPYERDSYKLFGFSEELDWKPLHLVQPIDDARVCSACGFVPKRSGFLPCRHVLCEPCYEQCKNRGHICVMDGEACPETGIHWREFPVDKLFNREVSCWNKAYGCETITTVSNLVNHFHEKCAHHSTRCHKCSATVLQRDMIAHLESSCSAHVLSRKSSTSSSEGIGRNEIQNVQTVLHDIKQCLQNATTEHEHLSSRIGKVLGQRLDAQSELGDVIREMAERINLTLRVIEENVKRDEEVQREFDALKATLEERVADTKLTMEAFVRAQNSQAELRSKAQSDVTQTVSDMHREVQRIKSELENIQHELC</sequence>
<reference evidence="1" key="1">
    <citation type="submission" date="2020-05" db="EMBL/GenBank/DDBJ databases">
        <title>Large-scale comparative analyses of tick genomes elucidate their genetic diversity and vector capacities.</title>
        <authorList>
            <person name="Jia N."/>
            <person name="Wang J."/>
            <person name="Shi W."/>
            <person name="Du L."/>
            <person name="Sun Y."/>
            <person name="Zhan W."/>
            <person name="Jiang J."/>
            <person name="Wang Q."/>
            <person name="Zhang B."/>
            <person name="Ji P."/>
            <person name="Sakyi L.B."/>
            <person name="Cui X."/>
            <person name="Yuan T."/>
            <person name="Jiang B."/>
            <person name="Yang W."/>
            <person name="Lam T.T.-Y."/>
            <person name="Chang Q."/>
            <person name="Ding S."/>
            <person name="Wang X."/>
            <person name="Zhu J."/>
            <person name="Ruan X."/>
            <person name="Zhao L."/>
            <person name="Wei J."/>
            <person name="Que T."/>
            <person name="Du C."/>
            <person name="Cheng J."/>
            <person name="Dai P."/>
            <person name="Han X."/>
            <person name="Huang E."/>
            <person name="Gao Y."/>
            <person name="Liu J."/>
            <person name="Shao H."/>
            <person name="Ye R."/>
            <person name="Li L."/>
            <person name="Wei W."/>
            <person name="Wang X."/>
            <person name="Wang C."/>
            <person name="Yang T."/>
            <person name="Huo Q."/>
            <person name="Li W."/>
            <person name="Guo W."/>
            <person name="Chen H."/>
            <person name="Zhou L."/>
            <person name="Ni X."/>
            <person name="Tian J."/>
            <person name="Zhou Y."/>
            <person name="Sheng Y."/>
            <person name="Liu T."/>
            <person name="Pan Y."/>
            <person name="Xia L."/>
            <person name="Li J."/>
            <person name="Zhao F."/>
            <person name="Cao W."/>
        </authorList>
    </citation>
    <scope>NUCLEOTIDE SEQUENCE</scope>
    <source>
        <strain evidence="1">Dsil-2018</strain>
    </source>
</reference>
<gene>
    <name evidence="1" type="ORF">HPB49_021640</name>
</gene>
<accession>A0ACB8C5M9</accession>
<keyword evidence="2" id="KW-1185">Reference proteome</keyword>
<dbReference type="EMBL" id="CM023478">
    <property type="protein sequence ID" value="KAH7934125.1"/>
    <property type="molecule type" value="Genomic_DNA"/>
</dbReference>
<evidence type="ECO:0000313" key="2">
    <source>
        <dbReference type="Proteomes" id="UP000821865"/>
    </source>
</evidence>
<protein>
    <submittedName>
        <fullName evidence="1">Uncharacterized protein</fullName>
    </submittedName>
</protein>
<name>A0ACB8C5M9_DERSI</name>
<organism evidence="1 2">
    <name type="scientific">Dermacentor silvarum</name>
    <name type="common">Tick</name>
    <dbReference type="NCBI Taxonomy" id="543639"/>
    <lineage>
        <taxon>Eukaryota</taxon>
        <taxon>Metazoa</taxon>
        <taxon>Ecdysozoa</taxon>
        <taxon>Arthropoda</taxon>
        <taxon>Chelicerata</taxon>
        <taxon>Arachnida</taxon>
        <taxon>Acari</taxon>
        <taxon>Parasitiformes</taxon>
        <taxon>Ixodida</taxon>
        <taxon>Ixodoidea</taxon>
        <taxon>Ixodidae</taxon>
        <taxon>Rhipicephalinae</taxon>
        <taxon>Dermacentor</taxon>
    </lineage>
</organism>
<comment type="caution">
    <text evidence="1">The sequence shown here is derived from an EMBL/GenBank/DDBJ whole genome shotgun (WGS) entry which is preliminary data.</text>
</comment>
<proteinExistence type="predicted"/>
<evidence type="ECO:0000313" key="1">
    <source>
        <dbReference type="EMBL" id="KAH7934125.1"/>
    </source>
</evidence>